<dbReference type="OrthoDB" id="661148at2759"/>
<feature type="domain" description="Nbr1 FW" evidence="1">
    <location>
        <begin position="1"/>
        <end position="33"/>
    </location>
</feature>
<evidence type="ECO:0000259" key="1">
    <source>
        <dbReference type="Pfam" id="PF16158"/>
    </source>
</evidence>
<dbReference type="InterPro" id="IPR032350">
    <property type="entry name" value="Nbr1_FW"/>
</dbReference>
<proteinExistence type="predicted"/>
<dbReference type="InterPro" id="IPR013783">
    <property type="entry name" value="Ig-like_fold"/>
</dbReference>
<gene>
    <name evidence="2" type="ORF">BN9_078460</name>
</gene>
<keyword evidence="3" id="KW-1185">Reference proteome</keyword>
<name>A0A024GJG9_9STRA</name>
<dbReference type="InParanoid" id="A0A024GJG9"/>
<dbReference type="Pfam" id="PF16158">
    <property type="entry name" value="N_BRCA1_IG"/>
    <property type="match status" value="1"/>
</dbReference>
<dbReference type="AlphaFoldDB" id="A0A024GJG9"/>
<accession>A0A024GJG9</accession>
<reference evidence="2 3" key="1">
    <citation type="submission" date="2012-05" db="EMBL/GenBank/DDBJ databases">
        <title>Recombination and specialization in a pathogen metapopulation.</title>
        <authorList>
            <person name="Gardiner A."/>
            <person name="Kemen E."/>
            <person name="Schultz-Larsen T."/>
            <person name="MacLean D."/>
            <person name="Van Oosterhout C."/>
            <person name="Jones J.D.G."/>
        </authorList>
    </citation>
    <scope>NUCLEOTIDE SEQUENCE [LARGE SCALE GENOMIC DNA]</scope>
    <source>
        <strain evidence="2 3">Ac Nc2</strain>
    </source>
</reference>
<dbReference type="Proteomes" id="UP000053237">
    <property type="component" value="Unassembled WGS sequence"/>
</dbReference>
<evidence type="ECO:0000313" key="3">
    <source>
        <dbReference type="Proteomes" id="UP000053237"/>
    </source>
</evidence>
<dbReference type="Gene3D" id="2.60.40.10">
    <property type="entry name" value="Immunoglobulins"/>
    <property type="match status" value="1"/>
</dbReference>
<comment type="caution">
    <text evidence="2">The sequence shown here is derived from an EMBL/GenBank/DDBJ whole genome shotgun (WGS) entry which is preliminary data.</text>
</comment>
<protein>
    <recommendedName>
        <fullName evidence="1">Nbr1 FW domain-containing protein</fullName>
    </recommendedName>
</protein>
<sequence>MAPDQAGRCTGYWRLSTQDNVRFRQRIWVDINVINSNVSALNVMALYRSYSTLASHRSSLMMRQ</sequence>
<evidence type="ECO:0000313" key="2">
    <source>
        <dbReference type="EMBL" id="CCI46891.1"/>
    </source>
</evidence>
<organism evidence="2 3">
    <name type="scientific">Albugo candida</name>
    <dbReference type="NCBI Taxonomy" id="65357"/>
    <lineage>
        <taxon>Eukaryota</taxon>
        <taxon>Sar</taxon>
        <taxon>Stramenopiles</taxon>
        <taxon>Oomycota</taxon>
        <taxon>Peronosporomycetes</taxon>
        <taxon>Albuginales</taxon>
        <taxon>Albuginaceae</taxon>
        <taxon>Albugo</taxon>
    </lineage>
</organism>
<dbReference type="EMBL" id="CAIX01000143">
    <property type="protein sequence ID" value="CCI46891.1"/>
    <property type="molecule type" value="Genomic_DNA"/>
</dbReference>